<evidence type="ECO:0000313" key="4">
    <source>
        <dbReference type="Proteomes" id="UP000327085"/>
    </source>
</evidence>
<gene>
    <name evidence="3" type="ORF">ALMOND_2B005440</name>
    <name evidence="2" type="ORF">L3X38_038229</name>
</gene>
<dbReference type="Proteomes" id="UP000327085">
    <property type="component" value="Chromosome 7"/>
</dbReference>
<feature type="region of interest" description="Disordered" evidence="1">
    <location>
        <begin position="18"/>
        <end position="76"/>
    </location>
</feature>
<keyword evidence="5" id="KW-1185">Reference proteome</keyword>
<proteinExistence type="predicted"/>
<name>A0A5E4FXS2_PRUDU</name>
<evidence type="ECO:0000313" key="2">
    <source>
        <dbReference type="EMBL" id="KAI5318521.1"/>
    </source>
</evidence>
<dbReference type="EMBL" id="CABIKO010000245">
    <property type="protein sequence ID" value="VVA32355.1"/>
    <property type="molecule type" value="Genomic_DNA"/>
</dbReference>
<reference evidence="2 5" key="3">
    <citation type="journal article" date="2022" name="G3 (Bethesda)">
        <title>Whole-genome sequence and methylome profiling of the almond [Prunus dulcis (Mill.) D.A. Webb] cultivar 'Nonpareil'.</title>
        <authorList>
            <person name="D'Amico-Willman K.M."/>
            <person name="Ouma W.Z."/>
            <person name="Meulia T."/>
            <person name="Sideli G.M."/>
            <person name="Gradziel T.M."/>
            <person name="Fresnedo-Ramirez J."/>
        </authorList>
    </citation>
    <scope>NUCLEOTIDE SEQUENCE [LARGE SCALE GENOMIC DNA]</scope>
    <source>
        <strain evidence="2">Clone GOH B32 T37-40</strain>
    </source>
</reference>
<reference evidence="4" key="2">
    <citation type="journal article" date="2020" name="Plant J.">
        <title>Transposons played a major role in the diversification between the closely related almond and peach genomes: results from the almond genome sequence.</title>
        <authorList>
            <person name="Alioto T."/>
            <person name="Alexiou K.G."/>
            <person name="Bardil A."/>
            <person name="Barteri F."/>
            <person name="Castanera R."/>
            <person name="Cruz F."/>
            <person name="Dhingra A."/>
            <person name="Duval H."/>
            <person name="Fernandez I Marti A."/>
            <person name="Frias L."/>
            <person name="Galan B."/>
            <person name="Garcia J.L."/>
            <person name="Howad W."/>
            <person name="Gomez-Garrido J."/>
            <person name="Gut M."/>
            <person name="Julca I."/>
            <person name="Morata J."/>
            <person name="Puigdomenech P."/>
            <person name="Ribeca P."/>
            <person name="Rubio Cabetas M.J."/>
            <person name="Vlasova A."/>
            <person name="Wirthensohn M."/>
            <person name="Garcia-Mas J."/>
            <person name="Gabaldon T."/>
            <person name="Casacuberta J.M."/>
            <person name="Arus P."/>
        </authorList>
    </citation>
    <scope>NUCLEOTIDE SEQUENCE [LARGE SCALE GENOMIC DNA]</scope>
    <source>
        <strain evidence="4">cv. Texas</strain>
    </source>
</reference>
<accession>A0A5E4FXS2</accession>
<evidence type="ECO:0000313" key="3">
    <source>
        <dbReference type="EMBL" id="VVA32355.1"/>
    </source>
</evidence>
<organism evidence="3 4">
    <name type="scientific">Prunus dulcis</name>
    <name type="common">Almond</name>
    <name type="synonym">Amygdalus dulcis</name>
    <dbReference type="NCBI Taxonomy" id="3755"/>
    <lineage>
        <taxon>Eukaryota</taxon>
        <taxon>Viridiplantae</taxon>
        <taxon>Streptophyta</taxon>
        <taxon>Embryophyta</taxon>
        <taxon>Tracheophyta</taxon>
        <taxon>Spermatophyta</taxon>
        <taxon>Magnoliopsida</taxon>
        <taxon>eudicotyledons</taxon>
        <taxon>Gunneridae</taxon>
        <taxon>Pentapetalae</taxon>
        <taxon>rosids</taxon>
        <taxon>fabids</taxon>
        <taxon>Rosales</taxon>
        <taxon>Rosaceae</taxon>
        <taxon>Amygdaloideae</taxon>
        <taxon>Amygdaleae</taxon>
        <taxon>Prunus</taxon>
    </lineage>
</organism>
<dbReference type="EMBL" id="JAJFAZ020000007">
    <property type="protein sequence ID" value="KAI5318521.1"/>
    <property type="molecule type" value="Genomic_DNA"/>
</dbReference>
<dbReference type="InParanoid" id="A0A5E4FXS2"/>
<feature type="compositionally biased region" description="Polar residues" evidence="1">
    <location>
        <begin position="18"/>
        <end position="30"/>
    </location>
</feature>
<evidence type="ECO:0000256" key="1">
    <source>
        <dbReference type="SAM" id="MobiDB-lite"/>
    </source>
</evidence>
<reference evidence="3" key="1">
    <citation type="submission" date="2019-07" db="EMBL/GenBank/DDBJ databases">
        <authorList>
            <person name="Alioto T."/>
            <person name="Alioto T."/>
            <person name="Gomez Garrido J."/>
        </authorList>
    </citation>
    <scope>NUCLEOTIDE SEQUENCE</scope>
</reference>
<dbReference type="AlphaFoldDB" id="A0A5E4FXS2"/>
<dbReference type="Proteomes" id="UP001054821">
    <property type="component" value="Chromosome 7"/>
</dbReference>
<sequence>MAELKSSNLKMALKQVSLQSQNHVESQAQEKITRSGYAMKKLPESRPEQTKTTTLFPARVVSSRPKKTTSSSVKKL</sequence>
<protein>
    <submittedName>
        <fullName evidence="3">Uncharacterized protein</fullName>
    </submittedName>
</protein>
<dbReference type="Gramene" id="VVA32355">
    <property type="protein sequence ID" value="VVA32355"/>
    <property type="gene ID" value="Prudul26B005440"/>
</dbReference>
<evidence type="ECO:0000313" key="5">
    <source>
        <dbReference type="Proteomes" id="UP001054821"/>
    </source>
</evidence>